<evidence type="ECO:0000313" key="2">
    <source>
        <dbReference type="Proteomes" id="UP000887116"/>
    </source>
</evidence>
<gene>
    <name evidence="1" type="ORF">TNCT_599771</name>
</gene>
<comment type="caution">
    <text evidence="1">The sequence shown here is derived from an EMBL/GenBank/DDBJ whole genome shotgun (WGS) entry which is preliminary data.</text>
</comment>
<dbReference type="Proteomes" id="UP000887116">
    <property type="component" value="Unassembled WGS sequence"/>
</dbReference>
<proteinExistence type="predicted"/>
<name>A0A8X6KN50_TRICU</name>
<organism evidence="1 2">
    <name type="scientific">Trichonephila clavata</name>
    <name type="common">Joro spider</name>
    <name type="synonym">Nephila clavata</name>
    <dbReference type="NCBI Taxonomy" id="2740835"/>
    <lineage>
        <taxon>Eukaryota</taxon>
        <taxon>Metazoa</taxon>
        <taxon>Ecdysozoa</taxon>
        <taxon>Arthropoda</taxon>
        <taxon>Chelicerata</taxon>
        <taxon>Arachnida</taxon>
        <taxon>Araneae</taxon>
        <taxon>Araneomorphae</taxon>
        <taxon>Entelegynae</taxon>
        <taxon>Araneoidea</taxon>
        <taxon>Nephilidae</taxon>
        <taxon>Trichonephila</taxon>
    </lineage>
</organism>
<keyword evidence="2" id="KW-1185">Reference proteome</keyword>
<reference evidence="1" key="1">
    <citation type="submission" date="2020-07" db="EMBL/GenBank/DDBJ databases">
        <title>Multicomponent nature underlies the extraordinary mechanical properties of spider dragline silk.</title>
        <authorList>
            <person name="Kono N."/>
            <person name="Nakamura H."/>
            <person name="Mori M."/>
            <person name="Yoshida Y."/>
            <person name="Ohtoshi R."/>
            <person name="Malay A.D."/>
            <person name="Moran D.A.P."/>
            <person name="Tomita M."/>
            <person name="Numata K."/>
            <person name="Arakawa K."/>
        </authorList>
    </citation>
    <scope>NUCLEOTIDE SEQUENCE</scope>
</reference>
<dbReference type="PANTHER" id="PTHR36688:SF1">
    <property type="entry name" value="ENDONUCLEASE_EXONUCLEASE_PHOSPHATASE DOMAIN-CONTAINING PROTEIN"/>
    <property type="match status" value="1"/>
</dbReference>
<dbReference type="AlphaFoldDB" id="A0A8X6KN50"/>
<protein>
    <submittedName>
        <fullName evidence="1">Uncharacterized protein</fullName>
    </submittedName>
</protein>
<dbReference type="EMBL" id="BMAO01031670">
    <property type="protein sequence ID" value="GFQ76893.1"/>
    <property type="molecule type" value="Genomic_DNA"/>
</dbReference>
<sequence>MPHWDRYSQLSDEYATEDLINDNPDKFDELFVKRIIPRRQVKKRLPFWNESLDLLKRSAYRSFAANLDFRKDGLRAHSKNYAAISRLHISAKDRKSIYDKGSALSPTEKDFSLLNEDFYFDKLLLATNALKKGKSAGPDEVLPELIINLGSMALRTFLKLINLTWKTRVPHQWRKVEEISLLKKGKPTNSLDNYRPI</sequence>
<dbReference type="InterPro" id="IPR052560">
    <property type="entry name" value="RdDP_mobile_element"/>
</dbReference>
<accession>A0A8X6KN50</accession>
<dbReference type="PANTHER" id="PTHR36688">
    <property type="entry name" value="ENDO/EXONUCLEASE/PHOSPHATASE DOMAIN-CONTAINING PROTEIN"/>
    <property type="match status" value="1"/>
</dbReference>
<dbReference type="OrthoDB" id="6156371at2759"/>
<evidence type="ECO:0000313" key="1">
    <source>
        <dbReference type="EMBL" id="GFQ76893.1"/>
    </source>
</evidence>